<dbReference type="Proteomes" id="UP000268162">
    <property type="component" value="Unassembled WGS sequence"/>
</dbReference>
<dbReference type="STRING" id="215637.A0A4P9ZZM4"/>
<dbReference type="AlphaFoldDB" id="A0A4P9ZZM4"/>
<reference evidence="3" key="1">
    <citation type="journal article" date="2018" name="Nat. Microbiol.">
        <title>Leveraging single-cell genomics to expand the fungal tree of life.</title>
        <authorList>
            <person name="Ahrendt S.R."/>
            <person name="Quandt C.A."/>
            <person name="Ciobanu D."/>
            <person name="Clum A."/>
            <person name="Salamov A."/>
            <person name="Andreopoulos B."/>
            <person name="Cheng J.F."/>
            <person name="Woyke T."/>
            <person name="Pelin A."/>
            <person name="Henrissat B."/>
            <person name="Reynolds N.K."/>
            <person name="Benny G.L."/>
            <person name="Smith M.E."/>
            <person name="James T.Y."/>
            <person name="Grigoriev I.V."/>
        </authorList>
    </citation>
    <scope>NUCLEOTIDE SEQUENCE [LARGE SCALE GENOMIC DNA]</scope>
    <source>
        <strain evidence="3">RSA 468</strain>
    </source>
</reference>
<evidence type="ECO:0000313" key="2">
    <source>
        <dbReference type="EMBL" id="RKP38280.1"/>
    </source>
</evidence>
<dbReference type="EMBL" id="ML002384">
    <property type="protein sequence ID" value="RKP38280.1"/>
    <property type="molecule type" value="Genomic_DNA"/>
</dbReference>
<gene>
    <name evidence="2" type="ORF">BJ085DRAFT_29133</name>
</gene>
<name>A0A4P9ZZM4_9FUNG</name>
<evidence type="ECO:0000313" key="3">
    <source>
        <dbReference type="Proteomes" id="UP000268162"/>
    </source>
</evidence>
<feature type="region of interest" description="Disordered" evidence="1">
    <location>
        <begin position="298"/>
        <end position="348"/>
    </location>
</feature>
<sequence length="385" mass="41738">MATQCSDDTSTLYATARDCLAWLSQGNYRRVLDQASDILAQRIHYLGDPALLATSPSSAAQLDSLFQWQNDDAFAHLRRTPLPPTNSGFPLFKRVDPSTLLAAIAFAQTPSNTYAVVLIREEEAWKYHNLCQFGHDMQAPQEGWCPIVAEAEAAFSRRIVAPTTINDLDEASEDDAADDDDDYWNQYESKAATPAPRSSKLARDPSSNCLSAAEDSYWAQYDTKSPAPEPPSSKPTPAVESLSIEDASFPDTASTEPLLLESQDRSLPPRVITSALTLTPDAVSPIELFNRLKTLSESEDELDRHAVSGPERDTPSSTSDLDPADSPSLNSQLASSTTQGNACTSQPHSEHILSALQSLHALSRSLGLSSDAFVQLAKEAAKSLP</sequence>
<feature type="compositionally biased region" description="Polar residues" evidence="1">
    <location>
        <begin position="327"/>
        <end position="347"/>
    </location>
</feature>
<feature type="region of interest" description="Disordered" evidence="1">
    <location>
        <begin position="221"/>
        <end position="241"/>
    </location>
</feature>
<feature type="compositionally biased region" description="Basic and acidic residues" evidence="1">
    <location>
        <begin position="302"/>
        <end position="314"/>
    </location>
</feature>
<proteinExistence type="predicted"/>
<keyword evidence="3" id="KW-1185">Reference proteome</keyword>
<protein>
    <submittedName>
        <fullName evidence="2">Uncharacterized protein</fullName>
    </submittedName>
</protein>
<accession>A0A4P9ZZM4</accession>
<evidence type="ECO:0000256" key="1">
    <source>
        <dbReference type="SAM" id="MobiDB-lite"/>
    </source>
</evidence>
<organism evidence="2 3">
    <name type="scientific">Dimargaris cristalligena</name>
    <dbReference type="NCBI Taxonomy" id="215637"/>
    <lineage>
        <taxon>Eukaryota</taxon>
        <taxon>Fungi</taxon>
        <taxon>Fungi incertae sedis</taxon>
        <taxon>Zoopagomycota</taxon>
        <taxon>Kickxellomycotina</taxon>
        <taxon>Dimargaritomycetes</taxon>
        <taxon>Dimargaritales</taxon>
        <taxon>Dimargaritaceae</taxon>
        <taxon>Dimargaris</taxon>
    </lineage>
</organism>